<keyword evidence="1" id="KW-0472">Membrane</keyword>
<evidence type="ECO:0000313" key="3">
    <source>
        <dbReference type="Proteomes" id="UP001233999"/>
    </source>
</evidence>
<dbReference type="AlphaFoldDB" id="A0AAD8APS9"/>
<reference evidence="2" key="1">
    <citation type="journal article" date="2023" name="IScience">
        <title>Live-bearing cockroach genome reveals convergent evolutionary mechanisms linked to viviparity in insects and beyond.</title>
        <authorList>
            <person name="Fouks B."/>
            <person name="Harrison M.C."/>
            <person name="Mikhailova A.A."/>
            <person name="Marchal E."/>
            <person name="English S."/>
            <person name="Carruthers M."/>
            <person name="Jennings E.C."/>
            <person name="Chiamaka E.L."/>
            <person name="Frigard R.A."/>
            <person name="Pippel M."/>
            <person name="Attardo G.M."/>
            <person name="Benoit J.B."/>
            <person name="Bornberg-Bauer E."/>
            <person name="Tobe S.S."/>
        </authorList>
    </citation>
    <scope>NUCLEOTIDE SEQUENCE</scope>
    <source>
        <strain evidence="2">Stay&amp;Tobe</strain>
    </source>
</reference>
<proteinExistence type="predicted"/>
<sequence length="81" mass="8626">FYEIMLPYQSACGGLTVITIVFRVVLAPVKNVSAFCSLPKPVFSSVGGKTGNYATCVITEYTLADSSTILLNAENETATNN</sequence>
<keyword evidence="1" id="KW-0812">Transmembrane</keyword>
<evidence type="ECO:0000256" key="1">
    <source>
        <dbReference type="SAM" id="Phobius"/>
    </source>
</evidence>
<dbReference type="EMBL" id="JASPKZ010000009">
    <property type="protein sequence ID" value="KAJ9601583.1"/>
    <property type="molecule type" value="Genomic_DNA"/>
</dbReference>
<name>A0AAD8APS9_DIPPU</name>
<organism evidence="2 3">
    <name type="scientific">Diploptera punctata</name>
    <name type="common">Pacific beetle cockroach</name>
    <dbReference type="NCBI Taxonomy" id="6984"/>
    <lineage>
        <taxon>Eukaryota</taxon>
        <taxon>Metazoa</taxon>
        <taxon>Ecdysozoa</taxon>
        <taxon>Arthropoda</taxon>
        <taxon>Hexapoda</taxon>
        <taxon>Insecta</taxon>
        <taxon>Pterygota</taxon>
        <taxon>Neoptera</taxon>
        <taxon>Polyneoptera</taxon>
        <taxon>Dictyoptera</taxon>
        <taxon>Blattodea</taxon>
        <taxon>Blaberoidea</taxon>
        <taxon>Blaberidae</taxon>
        <taxon>Diplopterinae</taxon>
        <taxon>Diploptera</taxon>
    </lineage>
</organism>
<evidence type="ECO:0000313" key="2">
    <source>
        <dbReference type="EMBL" id="KAJ9601583.1"/>
    </source>
</evidence>
<gene>
    <name evidence="2" type="ORF">L9F63_000255</name>
</gene>
<accession>A0AAD8APS9</accession>
<feature type="transmembrane region" description="Helical" evidence="1">
    <location>
        <begin position="6"/>
        <end position="26"/>
    </location>
</feature>
<keyword evidence="3" id="KW-1185">Reference proteome</keyword>
<feature type="non-terminal residue" evidence="2">
    <location>
        <position position="1"/>
    </location>
</feature>
<comment type="caution">
    <text evidence="2">The sequence shown here is derived from an EMBL/GenBank/DDBJ whole genome shotgun (WGS) entry which is preliminary data.</text>
</comment>
<protein>
    <submittedName>
        <fullName evidence="2">Uncharacterized protein</fullName>
    </submittedName>
</protein>
<reference evidence="2" key="2">
    <citation type="submission" date="2023-05" db="EMBL/GenBank/DDBJ databases">
        <authorList>
            <person name="Fouks B."/>
        </authorList>
    </citation>
    <scope>NUCLEOTIDE SEQUENCE</scope>
    <source>
        <strain evidence="2">Stay&amp;Tobe</strain>
        <tissue evidence="2">Testes</tissue>
    </source>
</reference>
<keyword evidence="1" id="KW-1133">Transmembrane helix</keyword>
<dbReference type="Proteomes" id="UP001233999">
    <property type="component" value="Unassembled WGS sequence"/>
</dbReference>
<feature type="non-terminal residue" evidence="2">
    <location>
        <position position="81"/>
    </location>
</feature>